<dbReference type="InterPro" id="IPR011251">
    <property type="entry name" value="Luciferase-like_dom"/>
</dbReference>
<evidence type="ECO:0000313" key="4">
    <source>
        <dbReference type="EMBL" id="MBP0684433.1"/>
    </source>
</evidence>
<protein>
    <submittedName>
        <fullName evidence="5">Alkanesulfonate monooxygenase</fullName>
        <ecNumber evidence="5">1.14.14.5</ecNumber>
    </submittedName>
    <submittedName>
        <fullName evidence="4">TIGR03619 family F420-dependent LLM class oxidoreductase</fullName>
        <ecNumber evidence="4">1.-.-.-</ecNumber>
    </submittedName>
</protein>
<dbReference type="RefSeq" id="WP_003411201.1">
    <property type="nucleotide sequence ID" value="NZ_AP017901.1"/>
</dbReference>
<dbReference type="CDD" id="cd01097">
    <property type="entry name" value="Tetrahydromethanopterin_reductase"/>
    <property type="match status" value="1"/>
</dbReference>
<dbReference type="EMBL" id="CNGE01000842">
    <property type="protein sequence ID" value="CKT41560.1"/>
    <property type="molecule type" value="Genomic_DNA"/>
</dbReference>
<dbReference type="OMA" id="VAQHDPI"/>
<gene>
    <name evidence="5" type="primary">ssuD</name>
    <name evidence="2" type="synonym">snaA</name>
    <name evidence="5" type="ORF">A4S10_02277</name>
    <name evidence="7" type="ORF">DKC2_2285</name>
    <name evidence="6" type="ORF">DSJ38_07975</name>
    <name evidence="2" type="ORF">ERS027646_03523</name>
    <name evidence="3" type="ORF">ERS094118_02951</name>
    <name evidence="4" type="ORF">J8J21_15185</name>
</gene>
<organism evidence="5 10">
    <name type="scientific">Mycobacterium tuberculosis</name>
    <dbReference type="NCBI Taxonomy" id="1773"/>
    <lineage>
        <taxon>Bacteria</taxon>
        <taxon>Bacillati</taxon>
        <taxon>Actinomycetota</taxon>
        <taxon>Actinomycetes</taxon>
        <taxon>Mycobacteriales</taxon>
        <taxon>Mycobacteriaceae</taxon>
        <taxon>Mycobacterium</taxon>
        <taxon>Mycobacterium tuberculosis complex</taxon>
    </lineage>
</organism>
<dbReference type="GO" id="GO:0008726">
    <property type="term" value="F:alkanesulfonate monooxygenase activity"/>
    <property type="evidence" value="ECO:0007669"/>
    <property type="project" value="UniProtKB-EC"/>
</dbReference>
<dbReference type="InterPro" id="IPR051260">
    <property type="entry name" value="Diverse_substr_monoxygenases"/>
</dbReference>
<feature type="domain" description="Luciferase-like" evidence="1">
    <location>
        <begin position="20"/>
        <end position="232"/>
    </location>
</feature>
<evidence type="ECO:0000313" key="13">
    <source>
        <dbReference type="Proteomes" id="UP000671119"/>
    </source>
</evidence>
<reference evidence="2 8" key="2">
    <citation type="submission" date="2015-03" db="EMBL/GenBank/DDBJ databases">
        <authorList>
            <consortium name="Pathogen Informatics"/>
        </authorList>
    </citation>
    <scope>NUCLEOTIDE SEQUENCE [LARGE SCALE GENOMIC DNA]</scope>
    <source>
        <strain evidence="2 8">Bir 172</strain>
    </source>
</reference>
<evidence type="ECO:0000259" key="1">
    <source>
        <dbReference type="Pfam" id="PF00296"/>
    </source>
</evidence>
<dbReference type="EMBL" id="COPH01000024">
    <property type="protein sequence ID" value="CLW62865.1"/>
    <property type="molecule type" value="Genomic_DNA"/>
</dbReference>
<keyword evidence="5" id="KW-0503">Monooxygenase</keyword>
<dbReference type="NCBIfam" id="TIGR03619">
    <property type="entry name" value="F420_Rv2161c"/>
    <property type="match status" value="1"/>
</dbReference>
<dbReference type="EMBL" id="JAGIZI010000025">
    <property type="protein sequence ID" value="MBP0684433.1"/>
    <property type="molecule type" value="Genomic_DNA"/>
</dbReference>
<reference evidence="7 12" key="7">
    <citation type="submission" date="2018-08" db="EMBL/GenBank/DDBJ databases">
        <authorList>
            <person name="Fokvardsen B D."/>
            <person name="Norman A."/>
        </authorList>
    </citation>
    <scope>NUCLEOTIDE SEQUENCE [LARGE SCALE GENOMIC DNA]</scope>
    <source>
        <strain evidence="7 12">DKC2</strain>
    </source>
</reference>
<evidence type="ECO:0000313" key="8">
    <source>
        <dbReference type="Proteomes" id="UP000048948"/>
    </source>
</evidence>
<dbReference type="SMR" id="A0A045JQ29"/>
<dbReference type="Proteomes" id="UP000189452">
    <property type="component" value="Chromosome"/>
</dbReference>
<dbReference type="Gene3D" id="3.20.20.30">
    <property type="entry name" value="Luciferase-like domain"/>
    <property type="match status" value="1"/>
</dbReference>
<dbReference type="PANTHER" id="PTHR30011">
    <property type="entry name" value="ALKANESULFONATE MONOOXYGENASE-RELATED"/>
    <property type="match status" value="1"/>
</dbReference>
<evidence type="ECO:0000313" key="5">
    <source>
        <dbReference type="EMBL" id="OMH60105.1"/>
    </source>
</evidence>
<dbReference type="EMBL" id="QTBD01000125">
    <property type="protein sequence ID" value="REQ53533.1"/>
    <property type="molecule type" value="Genomic_DNA"/>
</dbReference>
<accession>A0A045JQ29</accession>
<dbReference type="GeneID" id="45426139"/>
<reference evidence="3 9" key="1">
    <citation type="submission" date="2015-03" db="EMBL/GenBank/DDBJ databases">
        <authorList>
            <consortium name="Pathogen Informatics"/>
            <person name="Murphy D."/>
        </authorList>
    </citation>
    <scope>NUCLEOTIDE SEQUENCE [LARGE SCALE GENOMIC DNA]</scope>
    <source>
        <strain evidence="3 9">0268S</strain>
    </source>
</reference>
<reference evidence="4 13" key="8">
    <citation type="submission" date="2021-03" db="EMBL/GenBank/DDBJ databases">
        <title>Whole Genome Sequencing of Mycobacterium tuberculosis clinical isolates from Arunachal Pradesh, India.</title>
        <authorList>
            <person name="Singh S."/>
            <person name="Mudliar S.R."/>
            <person name="Kulsum U."/>
            <person name="Rufai S.B."/>
            <person name="Singh P.K."/>
            <person name="Umpo M."/>
            <person name="Nyori M."/>
        </authorList>
    </citation>
    <scope>NUCLEOTIDE SEQUENCE [LARGE SCALE GENOMIC DNA]</scope>
    <source>
        <strain evidence="4 13">OMICS/BPL/0142/20/SP</strain>
    </source>
</reference>
<dbReference type="EC" id="1.14.14.5" evidence="5"/>
<evidence type="ECO:0000313" key="7">
    <source>
        <dbReference type="EMBL" id="VCU50443.1"/>
    </source>
</evidence>
<dbReference type="EMBL" id="LR027516">
    <property type="protein sequence ID" value="VCU50443.1"/>
    <property type="molecule type" value="Genomic_DNA"/>
</dbReference>
<evidence type="ECO:0000313" key="2">
    <source>
        <dbReference type="EMBL" id="CKT41560.1"/>
    </source>
</evidence>
<reference evidence="6" key="6">
    <citation type="submission" date="2018-07" db="EMBL/GenBank/DDBJ databases">
        <authorList>
            <person name="Shah S."/>
            <person name="Brown T."/>
            <person name="Auld S."/>
            <person name="Bratton K."/>
            <person name="Narechania A."/>
            <person name="Mathema B."/>
            <person name="Gandhi N."/>
        </authorList>
    </citation>
    <scope>NUCLEOTIDE SEQUENCE</scope>
    <source>
        <strain evidence="6">32301_S10</strain>
    </source>
</reference>
<sequence length="288" mass="30768">MLVSLMQFVTDLTPPPQLVAVWAEERGFAGLYVPEKTHVPISRSTPWPGGELPDWYRRCYDPVVALAAAAAVTTRLRVGTGACLVAVHDPILLAKQIASLCAMSGERFVLGVGFGWNVEELADHGVPFADRIAVTVDKLAAMRALWAAEPVHYEGTHASVPPSWAWPKPAVAPPVLFGCRPSARAFEVIARHGDGWQPIEGYGELLGALPMLHAAFERAGRDPATAQVCVYSSAGDPATLHEYRRAGVAEVALALPSAGRDQVLAALDRSAPLVDAFAGDDREVKSHA</sequence>
<evidence type="ECO:0000313" key="12">
    <source>
        <dbReference type="Proteomes" id="UP000300237"/>
    </source>
</evidence>
<dbReference type="PANTHER" id="PTHR30011:SF32">
    <property type="entry name" value="CONSERVED PROTEIN"/>
    <property type="match status" value="1"/>
</dbReference>
<dbReference type="InterPro" id="IPR019921">
    <property type="entry name" value="Lucif-like_OxRdtase_Rv2161c"/>
</dbReference>
<dbReference type="Proteomes" id="UP000048948">
    <property type="component" value="Unassembled WGS sequence"/>
</dbReference>
<evidence type="ECO:0000313" key="6">
    <source>
        <dbReference type="EMBL" id="REQ53533.1"/>
    </source>
</evidence>
<evidence type="ECO:0000313" key="3">
    <source>
        <dbReference type="EMBL" id="CLW62865.1"/>
    </source>
</evidence>
<keyword evidence="5" id="KW-0560">Oxidoreductase</keyword>
<reference evidence="5 10" key="5">
    <citation type="submission" date="2017-02" db="EMBL/GenBank/DDBJ databases">
        <title>Protein polymorphisms may explain contrasting epidemiological fitness of two variants of a multidrug-resistant Mycobacterium tuberculosis strain.</title>
        <authorList>
            <person name="Bigi M.M."/>
            <person name="Lopez B."/>
            <person name="Blanco F.C."/>
            <person name="Sasiain M.C."/>
            <person name="De La Barrera S."/>
            <person name="Ritacco V."/>
            <person name="Bigi F."/>
            <person name="Soria M.A."/>
        </authorList>
    </citation>
    <scope>NUCLEOTIDE SEQUENCE [LARGE SCALE GENOMIC DNA]</scope>
    <source>
        <strain evidence="5 10">6548</strain>
    </source>
</reference>
<dbReference type="Proteomes" id="UP000671119">
    <property type="component" value="Unassembled WGS sequence"/>
</dbReference>
<evidence type="ECO:0000313" key="10">
    <source>
        <dbReference type="Proteomes" id="UP000189452"/>
    </source>
</evidence>
<dbReference type="Pfam" id="PF00296">
    <property type="entry name" value="Bac_luciferase"/>
    <property type="match status" value="1"/>
</dbReference>
<dbReference type="AlphaFoldDB" id="A0A045JQ29"/>
<dbReference type="EMBL" id="LWDQ01000001">
    <property type="protein sequence ID" value="OMH60105.1"/>
    <property type="molecule type" value="Genomic_DNA"/>
</dbReference>
<dbReference type="EC" id="1.-.-.-" evidence="4"/>
<reference evidence="5 10" key="3">
    <citation type="submission" date="2016-04" db="EMBL/GenBank/DDBJ databases">
        <authorList>
            <person name="Bigi M."/>
            <person name="Bigi F."/>
            <person name="Soria M.A."/>
        </authorList>
    </citation>
    <scope>NUCLEOTIDE SEQUENCE [LARGE SCALE GENOMIC DNA]</scope>
    <source>
        <strain evidence="5 10">6548</strain>
    </source>
</reference>
<dbReference type="InterPro" id="IPR036661">
    <property type="entry name" value="Luciferase-like_sf"/>
</dbReference>
<name>A0A045JQ29_MYCTX</name>
<evidence type="ECO:0000313" key="9">
    <source>
        <dbReference type="Proteomes" id="UP000050139"/>
    </source>
</evidence>
<proteinExistence type="predicted"/>
<dbReference type="Proteomes" id="UP000256381">
    <property type="component" value="Unassembled WGS sequence"/>
</dbReference>
<dbReference type="Proteomes" id="UP000050139">
    <property type="component" value="Unassembled WGS sequence"/>
</dbReference>
<dbReference type="Proteomes" id="UP000300237">
    <property type="component" value="Chromosome"/>
</dbReference>
<dbReference type="SUPFAM" id="SSF51679">
    <property type="entry name" value="Bacterial luciferase-like"/>
    <property type="match status" value="1"/>
</dbReference>
<evidence type="ECO:0000313" key="11">
    <source>
        <dbReference type="Proteomes" id="UP000256381"/>
    </source>
</evidence>
<reference evidence="6 11" key="4">
    <citation type="journal article" date="2017" name="N. Engl. J. Med.">
        <title>Transmission of Extensively Drug-Resistant Tuberculosis in South Africa.</title>
        <authorList>
            <person name="Shah N.S."/>
            <person name="Auld S.C."/>
            <person name="Brust J.C."/>
            <person name="Mathema B."/>
            <person name="Ismail N."/>
            <person name="Moodley P."/>
            <person name="Mlisana K."/>
            <person name="Allana S."/>
            <person name="Campbell A."/>
            <person name="Mthiyane T."/>
            <person name="Morris N."/>
            <person name="Mpangase P."/>
            <person name="van der Meulen H."/>
            <person name="Omar S.V."/>
            <person name="Brown T.S."/>
            <person name="Narechania A."/>
            <person name="Shaskina E."/>
            <person name="Kapwata T."/>
            <person name="Kreiswirth B."/>
            <person name="Gandhi N.R."/>
        </authorList>
    </citation>
    <scope>NUCLEOTIDE SEQUENCE [LARGE SCALE GENOMIC DNA]</scope>
    <source>
        <strain evidence="6 11">32301_S10</strain>
    </source>
</reference>